<dbReference type="Pfam" id="PF14530">
    <property type="entry name" value="DUF4439"/>
    <property type="match status" value="1"/>
</dbReference>
<dbReference type="RefSeq" id="WP_160874035.1">
    <property type="nucleotide sequence ID" value="NZ_WUEK01000001.1"/>
</dbReference>
<dbReference type="AlphaFoldDB" id="A0A6L7EL47"/>
<accession>A0A6L7EL47</accession>
<organism evidence="2 3">
    <name type="scientific">Nocardioides flavescens</name>
    <dbReference type="NCBI Taxonomy" id="2691959"/>
    <lineage>
        <taxon>Bacteria</taxon>
        <taxon>Bacillati</taxon>
        <taxon>Actinomycetota</taxon>
        <taxon>Actinomycetes</taxon>
        <taxon>Propionibacteriales</taxon>
        <taxon>Nocardioidaceae</taxon>
        <taxon>Nocardioides</taxon>
    </lineage>
</organism>
<proteinExistence type="predicted"/>
<dbReference type="Proteomes" id="UP000473325">
    <property type="component" value="Unassembled WGS sequence"/>
</dbReference>
<evidence type="ECO:0000313" key="3">
    <source>
        <dbReference type="Proteomes" id="UP000473325"/>
    </source>
</evidence>
<dbReference type="InterPro" id="IPR029447">
    <property type="entry name" value="DUF4439"/>
</dbReference>
<sequence>MSGSGTEVDALQTTLAAEHAAVWLYGLLGARTSQSAEAGLYTAVRAAYDAHRERRDALTGDIASLGASPVGSAPAYTPPAGLDTAAGRASAALVVERSCAETYAALVGSTTGERRTRAVGMLADAAVRELSFGGEPEAFPGLPSDSLS</sequence>
<evidence type="ECO:0000259" key="1">
    <source>
        <dbReference type="Pfam" id="PF14530"/>
    </source>
</evidence>
<name>A0A6L7EL47_9ACTN</name>
<dbReference type="Gene3D" id="1.20.1260.10">
    <property type="match status" value="1"/>
</dbReference>
<dbReference type="SUPFAM" id="SSF47240">
    <property type="entry name" value="Ferritin-like"/>
    <property type="match status" value="1"/>
</dbReference>
<dbReference type="CDD" id="cd00657">
    <property type="entry name" value="Ferritin_like"/>
    <property type="match status" value="1"/>
</dbReference>
<reference evidence="2 3" key="1">
    <citation type="submission" date="2019-12" db="EMBL/GenBank/DDBJ databases">
        <authorList>
            <person name="Kun Z."/>
        </authorList>
    </citation>
    <scope>NUCLEOTIDE SEQUENCE [LARGE SCALE GENOMIC DNA]</scope>
    <source>
        <strain evidence="2 3">YIM 123512</strain>
    </source>
</reference>
<protein>
    <submittedName>
        <fullName evidence="2">DUF4439 domain-containing protein</fullName>
    </submittedName>
</protein>
<keyword evidence="3" id="KW-1185">Reference proteome</keyword>
<gene>
    <name evidence="2" type="ORF">GRQ65_00350</name>
</gene>
<evidence type="ECO:0000313" key="2">
    <source>
        <dbReference type="EMBL" id="MXG87997.1"/>
    </source>
</evidence>
<dbReference type="InterPro" id="IPR012347">
    <property type="entry name" value="Ferritin-like"/>
</dbReference>
<dbReference type="InterPro" id="IPR009078">
    <property type="entry name" value="Ferritin-like_SF"/>
</dbReference>
<feature type="domain" description="DUF4439" evidence="1">
    <location>
        <begin position="10"/>
        <end position="143"/>
    </location>
</feature>
<comment type="caution">
    <text evidence="2">The sequence shown here is derived from an EMBL/GenBank/DDBJ whole genome shotgun (WGS) entry which is preliminary data.</text>
</comment>
<dbReference type="EMBL" id="WUEK01000001">
    <property type="protein sequence ID" value="MXG87997.1"/>
    <property type="molecule type" value="Genomic_DNA"/>
</dbReference>